<dbReference type="SUPFAM" id="SSF103473">
    <property type="entry name" value="MFS general substrate transporter"/>
    <property type="match status" value="1"/>
</dbReference>
<dbReference type="AlphaFoldDB" id="E4NV42"/>
<dbReference type="GO" id="GO:0005886">
    <property type="term" value="C:plasma membrane"/>
    <property type="evidence" value="ECO:0007669"/>
    <property type="project" value="UniProtKB-SubCell"/>
</dbReference>
<organism evidence="9 11">
    <name type="scientific">Halogeometricum borinquense (strain ATCC 700274 / DSM 11551 / JCM 10706 / KCTC 4070 / PR3)</name>
    <dbReference type="NCBI Taxonomy" id="469382"/>
    <lineage>
        <taxon>Archaea</taxon>
        <taxon>Methanobacteriati</taxon>
        <taxon>Methanobacteriota</taxon>
        <taxon>Stenosarchaea group</taxon>
        <taxon>Halobacteria</taxon>
        <taxon>Halobacteriales</taxon>
        <taxon>Haloferacaceae</taxon>
        <taxon>Halogeometricum</taxon>
    </lineage>
</organism>
<feature type="transmembrane region" description="Helical" evidence="7">
    <location>
        <begin position="47"/>
        <end position="70"/>
    </location>
</feature>
<keyword evidence="2" id="KW-0813">Transport</keyword>
<gene>
    <name evidence="9" type="ordered locus">Hbor_35110</name>
    <name evidence="10" type="ORF">C499_06400</name>
</gene>
<dbReference type="InterPro" id="IPR011701">
    <property type="entry name" value="MFS"/>
</dbReference>
<evidence type="ECO:0000313" key="11">
    <source>
        <dbReference type="Proteomes" id="UP000006663"/>
    </source>
</evidence>
<feature type="transmembrane region" description="Helical" evidence="7">
    <location>
        <begin position="278"/>
        <end position="297"/>
    </location>
</feature>
<keyword evidence="3" id="KW-1003">Cell membrane</keyword>
<feature type="transmembrane region" description="Helical" evidence="7">
    <location>
        <begin position="82"/>
        <end position="103"/>
    </location>
</feature>
<keyword evidence="4 7" id="KW-0812">Transmembrane</keyword>
<feature type="transmembrane region" description="Helical" evidence="7">
    <location>
        <begin position="144"/>
        <end position="167"/>
    </location>
</feature>
<dbReference type="PROSITE" id="PS50850">
    <property type="entry name" value="MFS"/>
    <property type="match status" value="1"/>
</dbReference>
<name>E4NV42_HALBP</name>
<keyword evidence="11" id="KW-1185">Reference proteome</keyword>
<keyword evidence="6 7" id="KW-0472">Membrane</keyword>
<keyword evidence="9" id="KW-0614">Plasmid</keyword>
<evidence type="ECO:0000313" key="9">
    <source>
        <dbReference type="EMBL" id="ADQ69031.1"/>
    </source>
</evidence>
<dbReference type="Pfam" id="PF07690">
    <property type="entry name" value="MFS_1"/>
    <property type="match status" value="1"/>
</dbReference>
<dbReference type="PATRIC" id="fig|469382.19.peg.1248"/>
<evidence type="ECO:0000256" key="7">
    <source>
        <dbReference type="SAM" id="Phobius"/>
    </source>
</evidence>
<feature type="transmembrane region" description="Helical" evidence="7">
    <location>
        <begin position="109"/>
        <end position="132"/>
    </location>
</feature>
<dbReference type="InterPro" id="IPR036259">
    <property type="entry name" value="MFS_trans_sf"/>
</dbReference>
<evidence type="ECO:0000313" key="12">
    <source>
        <dbReference type="Proteomes" id="UP000011585"/>
    </source>
</evidence>
<dbReference type="GO" id="GO:0022857">
    <property type="term" value="F:transmembrane transporter activity"/>
    <property type="evidence" value="ECO:0007669"/>
    <property type="project" value="InterPro"/>
</dbReference>
<feature type="transmembrane region" description="Helical" evidence="7">
    <location>
        <begin position="304"/>
        <end position="324"/>
    </location>
</feature>
<sequence>MPQSKHQQSMGSLRLMRYATLAVTAAIWFLAKFVRYAFPPLFEAFQASYGLSVATVGLVYTGLMTVYALLQFPSGMISDRFGSVQVITAGSIVAALGSLTLVFDAPAPLFVVAAVLVGAGTGAHKTVSIRVLSRVYPSRTGRVLGIFDTIGSYGGVGASAVVTLFLVVPPIARPLISRLPGEPWRGVFLLAGLFGILLAAAFAWLVPSQLAATDDPNATQDDDGRDPTVFDYLRQFSDLRFSAFILVTIFFSFAYNGAVAFLPLYLSETADFTTTTANILYSVLFALSIVQIVTGDISDRTGRLPILVVTLVVAAAALVALVVFASAGPLVLGSAVVALAVGSHGFRPVRGVYLVEILPEWIAAGGLGVVRTLLMGAGAVSPAIIGYVADVFNFRIAFVVLAASMAGAAALAAGLLLSERDTSTSVRGV</sequence>
<evidence type="ECO:0000256" key="5">
    <source>
        <dbReference type="ARBA" id="ARBA00022989"/>
    </source>
</evidence>
<feature type="domain" description="Major facilitator superfamily (MFS) profile" evidence="8">
    <location>
        <begin position="20"/>
        <end position="421"/>
    </location>
</feature>
<proteinExistence type="predicted"/>
<reference evidence="9" key="2">
    <citation type="submission" date="2009-08" db="EMBL/GenBank/DDBJ databases">
        <title>The complete plasmid2 of Halogeometricum borinquense DSM 11551.</title>
        <authorList>
            <consortium name="US DOE Joint Genome Institute (JGI-PGF)"/>
            <person name="Lucas S."/>
            <person name="Copeland A."/>
            <person name="Lapidus A."/>
            <person name="Glavina del Rio T."/>
            <person name="Dalin E."/>
            <person name="Tice H."/>
            <person name="Bruce D."/>
            <person name="Goodwin L."/>
            <person name="Pitluck S."/>
            <person name="Kyrpides N."/>
            <person name="Mavromatis K."/>
            <person name="Mikhailova N."/>
            <person name="Anderson I."/>
            <person name="Brettin T."/>
            <person name="Detter J.C."/>
            <person name="Han C."/>
            <person name="Larimer F."/>
            <person name="Land M."/>
            <person name="Hauser L."/>
            <person name="Markowitz V."/>
            <person name="Cheng J.-F."/>
            <person name="Hugenholtz P."/>
            <person name="Woyke T."/>
            <person name="Wu D."/>
            <person name="Tindal B."/>
            <person name="Klenk H.-P."/>
            <person name="Eisen J.A."/>
        </authorList>
    </citation>
    <scope>NUCLEOTIDE SEQUENCE</scope>
    <source>
        <strain evidence="9">PR 3</strain>
        <plasmid evidence="9">pHBOR02</plasmid>
    </source>
</reference>
<feature type="transmembrane region" description="Helical" evidence="7">
    <location>
        <begin position="361"/>
        <end position="388"/>
    </location>
</feature>
<geneLocation type="plasmid" evidence="9 11">
    <name>pHBOR02</name>
</geneLocation>
<feature type="transmembrane region" description="Helical" evidence="7">
    <location>
        <begin position="243"/>
        <end position="266"/>
    </location>
</feature>
<dbReference type="PANTHER" id="PTHR23517:SF3">
    <property type="entry name" value="INTEGRAL MEMBRANE TRANSPORT PROTEIN"/>
    <property type="match status" value="1"/>
</dbReference>
<evidence type="ECO:0000256" key="2">
    <source>
        <dbReference type="ARBA" id="ARBA00022448"/>
    </source>
</evidence>
<dbReference type="InterPro" id="IPR020846">
    <property type="entry name" value="MFS_dom"/>
</dbReference>
<dbReference type="OrthoDB" id="204820at2157"/>
<keyword evidence="5 7" id="KW-1133">Transmembrane helix</keyword>
<dbReference type="InterPro" id="IPR050171">
    <property type="entry name" value="MFS_Transporters"/>
</dbReference>
<reference evidence="10 12" key="3">
    <citation type="journal article" date="2014" name="PLoS Genet.">
        <title>Phylogenetically driven sequencing of extremely halophilic archaea reveals strategies for static and dynamic osmo-response.</title>
        <authorList>
            <person name="Becker E.A."/>
            <person name="Seitzer P.M."/>
            <person name="Tritt A."/>
            <person name="Larsen D."/>
            <person name="Krusor M."/>
            <person name="Yao A.I."/>
            <person name="Wu D."/>
            <person name="Madern D."/>
            <person name="Eisen J.A."/>
            <person name="Darling A.E."/>
            <person name="Facciotti M.T."/>
        </authorList>
    </citation>
    <scope>NUCLEOTIDE SEQUENCE [LARGE SCALE GENOMIC DNA]</scope>
    <source>
        <strain evidence="10 12">DSM 11551</strain>
    </source>
</reference>
<accession>E4NV42</accession>
<dbReference type="Proteomes" id="UP000006663">
    <property type="component" value="Plasmid pHBOR02"/>
</dbReference>
<protein>
    <submittedName>
        <fullName evidence="9">Sugar phosphate permease</fullName>
    </submittedName>
</protein>
<dbReference type="EMBL" id="CP001692">
    <property type="protein sequence ID" value="ADQ69031.1"/>
    <property type="molecule type" value="Genomic_DNA"/>
</dbReference>
<evidence type="ECO:0000256" key="4">
    <source>
        <dbReference type="ARBA" id="ARBA00022692"/>
    </source>
</evidence>
<evidence type="ECO:0000259" key="8">
    <source>
        <dbReference type="PROSITE" id="PS50850"/>
    </source>
</evidence>
<dbReference type="HOGENOM" id="CLU_001265_5_14_2"/>
<evidence type="ECO:0000256" key="1">
    <source>
        <dbReference type="ARBA" id="ARBA00004651"/>
    </source>
</evidence>
<dbReference type="KEGG" id="hbo:Hbor_35110"/>
<evidence type="ECO:0000313" key="10">
    <source>
        <dbReference type="EMBL" id="ELY29467.1"/>
    </source>
</evidence>
<feature type="transmembrane region" description="Helical" evidence="7">
    <location>
        <begin position="187"/>
        <end position="206"/>
    </location>
</feature>
<reference evidence="11" key="1">
    <citation type="journal article" date="2009" name="Stand. Genomic Sci.">
        <title>Complete genome sequence of Halogeometricum borinquense type strain (PR3).</title>
        <authorList>
            <person name="Malfatti S."/>
            <person name="Tindall B.J."/>
            <person name="Schneider S."/>
            <person name="Fahnrich R."/>
            <person name="Lapidus A."/>
            <person name="Labuttii K."/>
            <person name="Copeland A."/>
            <person name="Glavina Del Rio T."/>
            <person name="Nolan M."/>
            <person name="Chen F."/>
            <person name="Lucas S."/>
            <person name="Tice H."/>
            <person name="Cheng J.F."/>
            <person name="Bruce D."/>
            <person name="Goodwin L."/>
            <person name="Pitluck S."/>
            <person name="Anderson I."/>
            <person name="Pati A."/>
            <person name="Ivanova N."/>
            <person name="Mavromatis K."/>
            <person name="Chen A."/>
            <person name="Palaniappan K."/>
            <person name="D'haeseleer P."/>
            <person name="Goker M."/>
            <person name="Bristow J."/>
            <person name="Eisen J.A."/>
            <person name="Markowitz V."/>
            <person name="Hugenholtz P."/>
            <person name="Kyrpides N.C."/>
            <person name="Klenk H.P."/>
            <person name="Chain P."/>
        </authorList>
    </citation>
    <scope>NUCLEOTIDE SEQUENCE [LARGE SCALE GENOMIC DNA]</scope>
    <source>
        <strain evidence="11">ATCC 700274 / DSM 11551 / JCM 10706 / KCTC 4070 / PR3</strain>
        <plasmid evidence="11">pHBOR02</plasmid>
    </source>
</reference>
<dbReference type="Proteomes" id="UP000011585">
    <property type="component" value="Unassembled WGS sequence"/>
</dbReference>
<evidence type="ECO:0000256" key="6">
    <source>
        <dbReference type="ARBA" id="ARBA00023136"/>
    </source>
</evidence>
<feature type="transmembrane region" description="Helical" evidence="7">
    <location>
        <begin position="394"/>
        <end position="417"/>
    </location>
</feature>
<dbReference type="PANTHER" id="PTHR23517">
    <property type="entry name" value="RESISTANCE PROTEIN MDTM, PUTATIVE-RELATED-RELATED"/>
    <property type="match status" value="1"/>
</dbReference>
<evidence type="ECO:0000256" key="3">
    <source>
        <dbReference type="ARBA" id="ARBA00022475"/>
    </source>
</evidence>
<dbReference type="Gene3D" id="1.20.1250.20">
    <property type="entry name" value="MFS general substrate transporter like domains"/>
    <property type="match status" value="2"/>
</dbReference>
<comment type="subcellular location">
    <subcellularLocation>
        <location evidence="1">Cell membrane</location>
        <topology evidence="1">Multi-pass membrane protein</topology>
    </subcellularLocation>
</comment>
<dbReference type="EMBL" id="AOHT01000017">
    <property type="protein sequence ID" value="ELY29467.1"/>
    <property type="molecule type" value="Genomic_DNA"/>
</dbReference>